<evidence type="ECO:0000313" key="1">
    <source>
        <dbReference type="EMBL" id="GAL31379.1"/>
    </source>
</evidence>
<name>A0ABQ0JRJ5_9VIBR</name>
<sequence length="45" mass="5396">MSDLTRVMIIEDDLKIAELHRRYLEQMGGLKWLVLRPRKPTQKCN</sequence>
<dbReference type="Proteomes" id="UP000029223">
    <property type="component" value="Unassembled WGS sequence"/>
</dbReference>
<comment type="caution">
    <text evidence="1">The sequence shown here is derived from an EMBL/GenBank/DDBJ whole genome shotgun (WGS) entry which is preliminary data.</text>
</comment>
<accession>A0ABQ0JRJ5</accession>
<protein>
    <submittedName>
        <fullName evidence="1">Transcriptional regulatory protein CitB DpiA</fullName>
    </submittedName>
</protein>
<keyword evidence="2" id="KW-1185">Reference proteome</keyword>
<dbReference type="EMBL" id="BBMS01000157">
    <property type="protein sequence ID" value="GAL31379.1"/>
    <property type="molecule type" value="Genomic_DNA"/>
</dbReference>
<reference evidence="2" key="1">
    <citation type="submission" date="2014-09" db="EMBL/GenBank/DDBJ databases">
        <title>Vibrio variabilis JCM 19239. (C206) whole genome shotgun sequence.</title>
        <authorList>
            <person name="Sawabe T."/>
            <person name="Meirelles P."/>
            <person name="Nakanishi M."/>
            <person name="Sayaka M."/>
            <person name="Hattori M."/>
            <person name="Ohkuma M."/>
        </authorList>
    </citation>
    <scope>NUCLEOTIDE SEQUENCE [LARGE SCALE GENOMIC DNA]</scope>
    <source>
        <strain evidence="2">JCM 19239</strain>
    </source>
</reference>
<evidence type="ECO:0000313" key="2">
    <source>
        <dbReference type="Proteomes" id="UP000029223"/>
    </source>
</evidence>
<gene>
    <name evidence="1" type="ORF">JCM19239_1062</name>
</gene>
<organism evidence="1 2">
    <name type="scientific">Vibrio variabilis</name>
    <dbReference type="NCBI Taxonomy" id="990271"/>
    <lineage>
        <taxon>Bacteria</taxon>
        <taxon>Pseudomonadati</taxon>
        <taxon>Pseudomonadota</taxon>
        <taxon>Gammaproteobacteria</taxon>
        <taxon>Vibrionales</taxon>
        <taxon>Vibrionaceae</taxon>
        <taxon>Vibrio</taxon>
    </lineage>
</organism>
<proteinExistence type="predicted"/>